<protein>
    <recommendedName>
        <fullName evidence="15">Histidine biosynthesis bifunctional protein HisIE</fullName>
    </recommendedName>
    <domain>
        <recommendedName>
            <fullName evidence="15">Phosphoribosyl-AMP cyclohydrolase</fullName>
            <shortName evidence="15">PRA-CH</shortName>
            <ecNumber evidence="15">3.5.4.19</ecNumber>
        </recommendedName>
    </domain>
    <domain>
        <recommendedName>
            <fullName evidence="15">Phosphoribosyl-ATP pyrophosphatase</fullName>
            <shortName evidence="15">PRA-PH</shortName>
            <ecNumber evidence="15">3.6.1.31</ecNumber>
        </recommendedName>
    </domain>
</protein>
<dbReference type="Pfam" id="PF01503">
    <property type="entry name" value="PRA-PH"/>
    <property type="match status" value="1"/>
</dbReference>
<dbReference type="AlphaFoldDB" id="A0A1M6KX34"/>
<dbReference type="Proteomes" id="UP000184016">
    <property type="component" value="Unassembled WGS sequence"/>
</dbReference>
<evidence type="ECO:0000256" key="7">
    <source>
        <dbReference type="ARBA" id="ARBA00008299"/>
    </source>
</evidence>
<evidence type="ECO:0000256" key="3">
    <source>
        <dbReference type="ARBA" id="ARBA00004496"/>
    </source>
</evidence>
<dbReference type="CDD" id="cd11534">
    <property type="entry name" value="NTP-PPase_HisIE_like"/>
    <property type="match status" value="1"/>
</dbReference>
<evidence type="ECO:0000256" key="12">
    <source>
        <dbReference type="ARBA" id="ARBA00022840"/>
    </source>
</evidence>
<evidence type="ECO:0000256" key="14">
    <source>
        <dbReference type="ARBA" id="ARBA00023268"/>
    </source>
</evidence>
<comment type="similarity">
    <text evidence="6 15">In the C-terminal section; belongs to the PRA-PH family.</text>
</comment>
<dbReference type="GO" id="GO:0005737">
    <property type="term" value="C:cytoplasm"/>
    <property type="evidence" value="ECO:0007669"/>
    <property type="project" value="UniProtKB-SubCell"/>
</dbReference>
<evidence type="ECO:0000256" key="13">
    <source>
        <dbReference type="ARBA" id="ARBA00023102"/>
    </source>
</evidence>
<dbReference type="RefSeq" id="WP_072872802.1">
    <property type="nucleotide sequence ID" value="NZ_FRAF01000002.1"/>
</dbReference>
<feature type="domain" description="Phosphoribosyl-AMP cyclohydrolase" evidence="16">
    <location>
        <begin position="41"/>
        <end position="114"/>
    </location>
</feature>
<comment type="pathway">
    <text evidence="4 15">Amino-acid biosynthesis; L-histidine biosynthesis; L-histidine from 5-phospho-alpha-D-ribose 1-diphosphate: step 3/9.</text>
</comment>
<dbReference type="NCBIfam" id="NF002747">
    <property type="entry name" value="PRK02759.1"/>
    <property type="match status" value="1"/>
</dbReference>
<keyword evidence="12 15" id="KW-0067">ATP-binding</keyword>
<dbReference type="SUPFAM" id="SSF141734">
    <property type="entry name" value="HisI-like"/>
    <property type="match status" value="1"/>
</dbReference>
<evidence type="ECO:0000256" key="4">
    <source>
        <dbReference type="ARBA" id="ARBA00005169"/>
    </source>
</evidence>
<dbReference type="UniPathway" id="UPA00031">
    <property type="reaction ID" value="UER00007"/>
</dbReference>
<proteinExistence type="inferred from homology"/>
<evidence type="ECO:0000256" key="11">
    <source>
        <dbReference type="ARBA" id="ARBA00022801"/>
    </source>
</evidence>
<comment type="catalytic activity">
    <reaction evidence="1 15">
        <text>1-(5-phospho-beta-D-ribosyl)-5'-AMP + H2O = 1-(5-phospho-beta-D-ribosyl)-5-[(5-phospho-beta-D-ribosylamino)methylideneamino]imidazole-4-carboxamide</text>
        <dbReference type="Rhea" id="RHEA:20049"/>
        <dbReference type="ChEBI" id="CHEBI:15377"/>
        <dbReference type="ChEBI" id="CHEBI:58435"/>
        <dbReference type="ChEBI" id="CHEBI:59457"/>
        <dbReference type="EC" id="3.5.4.19"/>
    </reaction>
</comment>
<sequence length="250" mass="27555">MDLATGESAMQSVALARVRYDATTGLVPVIVQEAKTREVLMMAYANREALKRTLATGQAWFFSRSRQEYWRKGATSGNTLNVLSIWVDCDADSLIYWVEAVGPACHTGERSCFYRTLVSDSMAEQADKLSGEVSIERSIEKQMDDSARKVLDNGTDFTLLADLWDTVISRQSEMPAGSYTTYLFTQGMDKIAKKVGEEAVEVALAAKSSDAVRQREEVAAESADLLYHLLVLWSASGVSPADVMAVLRSR</sequence>
<dbReference type="GO" id="GO:0000105">
    <property type="term" value="P:L-histidine biosynthetic process"/>
    <property type="evidence" value="ECO:0007669"/>
    <property type="project" value="UniProtKB-UniRule"/>
</dbReference>
<dbReference type="PANTHER" id="PTHR42945:SF1">
    <property type="entry name" value="HISTIDINE BIOSYNTHESIS BIFUNCTIONAL PROTEIN HIS7"/>
    <property type="match status" value="1"/>
</dbReference>
<dbReference type="InterPro" id="IPR021130">
    <property type="entry name" value="PRib-ATP_PPHydrolase-like"/>
</dbReference>
<evidence type="ECO:0000256" key="5">
    <source>
        <dbReference type="ARBA" id="ARBA00005204"/>
    </source>
</evidence>
<comment type="pathway">
    <text evidence="5 15">Amino-acid biosynthesis; L-histidine biosynthesis; L-histidine from 5-phospho-alpha-D-ribose 1-diphosphate: step 2/9.</text>
</comment>
<accession>A0A1M6KX34</accession>
<evidence type="ECO:0000313" key="18">
    <source>
        <dbReference type="Proteomes" id="UP000184016"/>
    </source>
</evidence>
<dbReference type="InterPro" id="IPR002496">
    <property type="entry name" value="PRib_AMP_CycHydrolase_dom"/>
</dbReference>
<reference evidence="18" key="1">
    <citation type="submission" date="2016-11" db="EMBL/GenBank/DDBJ databases">
        <authorList>
            <person name="Varghese N."/>
            <person name="Submissions S."/>
        </authorList>
    </citation>
    <scope>NUCLEOTIDE SEQUENCE [LARGE SCALE GENOMIC DNA]</scope>
    <source>
        <strain evidence="18">USBA-503</strain>
    </source>
</reference>
<dbReference type="GO" id="GO:0005524">
    <property type="term" value="F:ATP binding"/>
    <property type="evidence" value="ECO:0007669"/>
    <property type="project" value="UniProtKB-KW"/>
</dbReference>
<dbReference type="FunFam" id="3.10.20.810:FF:000001">
    <property type="entry name" value="Histidine biosynthesis bifunctional protein HisIE"/>
    <property type="match status" value="1"/>
</dbReference>
<dbReference type="GO" id="GO:0004636">
    <property type="term" value="F:phosphoribosyl-ATP diphosphatase activity"/>
    <property type="evidence" value="ECO:0007669"/>
    <property type="project" value="UniProtKB-UniRule"/>
</dbReference>
<dbReference type="InterPro" id="IPR008179">
    <property type="entry name" value="HisE"/>
</dbReference>
<evidence type="ECO:0000256" key="9">
    <source>
        <dbReference type="ARBA" id="ARBA00022605"/>
    </source>
</evidence>
<dbReference type="Pfam" id="PF01502">
    <property type="entry name" value="PRA-CH"/>
    <property type="match status" value="1"/>
</dbReference>
<dbReference type="HAMAP" id="MF_01019">
    <property type="entry name" value="HisIE"/>
    <property type="match status" value="1"/>
</dbReference>
<dbReference type="EC" id="3.6.1.31" evidence="15"/>
<keyword evidence="10 15" id="KW-0547">Nucleotide-binding</keyword>
<dbReference type="Gene3D" id="3.10.20.810">
    <property type="entry name" value="Phosphoribosyl-AMP cyclohydrolase"/>
    <property type="match status" value="1"/>
</dbReference>
<evidence type="ECO:0000259" key="16">
    <source>
        <dbReference type="Pfam" id="PF01502"/>
    </source>
</evidence>
<keyword evidence="9 15" id="KW-0028">Amino-acid biosynthesis</keyword>
<dbReference type="EC" id="3.5.4.19" evidence="15"/>
<dbReference type="InterPro" id="IPR026660">
    <property type="entry name" value="PRA-CH"/>
</dbReference>
<dbReference type="PANTHER" id="PTHR42945">
    <property type="entry name" value="HISTIDINE BIOSYNTHESIS BIFUNCTIONAL PROTEIN"/>
    <property type="match status" value="1"/>
</dbReference>
<dbReference type="NCBIfam" id="NF000768">
    <property type="entry name" value="PRK00051.1"/>
    <property type="match status" value="1"/>
</dbReference>
<organism evidence="17 18">
    <name type="scientific">Alicyclobacillus tolerans</name>
    <dbReference type="NCBI Taxonomy" id="90970"/>
    <lineage>
        <taxon>Bacteria</taxon>
        <taxon>Bacillati</taxon>
        <taxon>Bacillota</taxon>
        <taxon>Bacilli</taxon>
        <taxon>Bacillales</taxon>
        <taxon>Alicyclobacillaceae</taxon>
        <taxon>Alicyclobacillus</taxon>
    </lineage>
</organism>
<keyword evidence="8 15" id="KW-0963">Cytoplasm</keyword>
<dbReference type="InterPro" id="IPR023019">
    <property type="entry name" value="His_synth_HisIE"/>
</dbReference>
<dbReference type="HAMAP" id="MF_01021">
    <property type="entry name" value="HisI"/>
    <property type="match status" value="1"/>
</dbReference>
<dbReference type="NCBIfam" id="TIGR03188">
    <property type="entry name" value="histidine_hisI"/>
    <property type="match status" value="1"/>
</dbReference>
<dbReference type="Gene3D" id="1.10.287.1080">
    <property type="entry name" value="MazG-like"/>
    <property type="match status" value="1"/>
</dbReference>
<comment type="similarity">
    <text evidence="7 15">In the N-terminal section; belongs to the PRA-CH family.</text>
</comment>
<evidence type="ECO:0000256" key="2">
    <source>
        <dbReference type="ARBA" id="ARBA00001460"/>
    </source>
</evidence>
<evidence type="ECO:0000256" key="8">
    <source>
        <dbReference type="ARBA" id="ARBA00022490"/>
    </source>
</evidence>
<gene>
    <name evidence="15" type="primary">hisI</name>
    <name evidence="15" type="synonym">hisIE</name>
    <name evidence="17" type="ORF">SAMN05443507_10236</name>
</gene>
<feature type="region of interest" description="Phosphoribosyl-AMP cyclohydrolase" evidence="15">
    <location>
        <begin position="1"/>
        <end position="159"/>
    </location>
</feature>
<evidence type="ECO:0000256" key="10">
    <source>
        <dbReference type="ARBA" id="ARBA00022741"/>
    </source>
</evidence>
<dbReference type="EMBL" id="FRAF01000002">
    <property type="protein sequence ID" value="SHJ63505.1"/>
    <property type="molecule type" value="Genomic_DNA"/>
</dbReference>
<dbReference type="SUPFAM" id="SSF101386">
    <property type="entry name" value="all-alpha NTP pyrophosphatases"/>
    <property type="match status" value="1"/>
</dbReference>
<keyword evidence="18" id="KW-1185">Reference proteome</keyword>
<name>A0A1M6KX34_9BACL</name>
<keyword evidence="13 15" id="KW-0368">Histidine biosynthesis</keyword>
<dbReference type="HAMAP" id="MF_01020">
    <property type="entry name" value="HisE"/>
    <property type="match status" value="1"/>
</dbReference>
<keyword evidence="14 15" id="KW-0511">Multifunctional enzyme</keyword>
<dbReference type="STRING" id="1830138.SAMN05443507_10236"/>
<feature type="region of interest" description="Phosphoribosyl-ATP pyrophosphohydrolase" evidence="15">
    <location>
        <begin position="160"/>
        <end position="250"/>
    </location>
</feature>
<keyword evidence="11 15" id="KW-0378">Hydrolase</keyword>
<evidence type="ECO:0000313" key="17">
    <source>
        <dbReference type="EMBL" id="SHJ63505.1"/>
    </source>
</evidence>
<evidence type="ECO:0000256" key="1">
    <source>
        <dbReference type="ARBA" id="ARBA00000024"/>
    </source>
</evidence>
<comment type="catalytic activity">
    <reaction evidence="2 15">
        <text>1-(5-phospho-beta-D-ribosyl)-ATP + H2O = 1-(5-phospho-beta-D-ribosyl)-5'-AMP + diphosphate + H(+)</text>
        <dbReference type="Rhea" id="RHEA:22828"/>
        <dbReference type="ChEBI" id="CHEBI:15377"/>
        <dbReference type="ChEBI" id="CHEBI:15378"/>
        <dbReference type="ChEBI" id="CHEBI:33019"/>
        <dbReference type="ChEBI" id="CHEBI:59457"/>
        <dbReference type="ChEBI" id="CHEBI:73183"/>
        <dbReference type="EC" id="3.6.1.31"/>
    </reaction>
</comment>
<evidence type="ECO:0000256" key="6">
    <source>
        <dbReference type="ARBA" id="ARBA00007731"/>
    </source>
</evidence>
<dbReference type="InterPro" id="IPR038019">
    <property type="entry name" value="PRib_AMP_CycHydrolase_sf"/>
</dbReference>
<evidence type="ECO:0000256" key="15">
    <source>
        <dbReference type="HAMAP-Rule" id="MF_01019"/>
    </source>
</evidence>
<comment type="subcellular location">
    <subcellularLocation>
        <location evidence="3 15">Cytoplasm</location>
    </subcellularLocation>
</comment>
<dbReference type="GO" id="GO:0004635">
    <property type="term" value="F:phosphoribosyl-AMP cyclohydrolase activity"/>
    <property type="evidence" value="ECO:0007669"/>
    <property type="project" value="UniProtKB-UniRule"/>
</dbReference>